<sequence>MNQQSTPDLPLLPEDTVAGQYEEEIEEEDQTVQIQSLSKQMQELLLTQSKKQGKRSEKASYTAGASPSESTLPRHVRPEDSPISPTPGPRETSTPATEPITQNIPRIVFFTTPSNPSKLQQKSPRQQRPVVKIKEKDYNLNFDGQEVEKFIRKVEIIAQIEGATDEELAMGMAFWTKEPRISDAIEAMPGCEEGNWTQI</sequence>
<evidence type="ECO:0000313" key="3">
    <source>
        <dbReference type="Proteomes" id="UP000765509"/>
    </source>
</evidence>
<evidence type="ECO:0000256" key="1">
    <source>
        <dbReference type="SAM" id="MobiDB-lite"/>
    </source>
</evidence>
<name>A0A9Q3EGY5_9BASI</name>
<accession>A0A9Q3EGY5</accession>
<feature type="compositionally biased region" description="Acidic residues" evidence="1">
    <location>
        <begin position="21"/>
        <end position="30"/>
    </location>
</feature>
<feature type="compositionally biased region" description="Polar residues" evidence="1">
    <location>
        <begin position="111"/>
        <end position="126"/>
    </location>
</feature>
<organism evidence="2 3">
    <name type="scientific">Austropuccinia psidii MF-1</name>
    <dbReference type="NCBI Taxonomy" id="1389203"/>
    <lineage>
        <taxon>Eukaryota</taxon>
        <taxon>Fungi</taxon>
        <taxon>Dikarya</taxon>
        <taxon>Basidiomycota</taxon>
        <taxon>Pucciniomycotina</taxon>
        <taxon>Pucciniomycetes</taxon>
        <taxon>Pucciniales</taxon>
        <taxon>Sphaerophragmiaceae</taxon>
        <taxon>Austropuccinia</taxon>
    </lineage>
</organism>
<dbReference type="AlphaFoldDB" id="A0A9Q3EGY5"/>
<feature type="region of interest" description="Disordered" evidence="1">
    <location>
        <begin position="1"/>
        <end position="128"/>
    </location>
</feature>
<comment type="caution">
    <text evidence="2">The sequence shown here is derived from an EMBL/GenBank/DDBJ whole genome shotgun (WGS) entry which is preliminary data.</text>
</comment>
<proteinExistence type="predicted"/>
<dbReference type="Proteomes" id="UP000765509">
    <property type="component" value="Unassembled WGS sequence"/>
</dbReference>
<protein>
    <submittedName>
        <fullName evidence="2">Uncharacterized protein</fullName>
    </submittedName>
</protein>
<feature type="compositionally biased region" description="Polar residues" evidence="1">
    <location>
        <begin position="31"/>
        <end position="50"/>
    </location>
</feature>
<feature type="compositionally biased region" description="Polar residues" evidence="1">
    <location>
        <begin position="91"/>
        <end position="104"/>
    </location>
</feature>
<evidence type="ECO:0000313" key="2">
    <source>
        <dbReference type="EMBL" id="MBW0522705.1"/>
    </source>
</evidence>
<gene>
    <name evidence="2" type="ORF">O181_062420</name>
</gene>
<reference evidence="2" key="1">
    <citation type="submission" date="2021-03" db="EMBL/GenBank/DDBJ databases">
        <title>Draft genome sequence of rust myrtle Austropuccinia psidii MF-1, a brazilian biotype.</title>
        <authorList>
            <person name="Quecine M.C."/>
            <person name="Pachon D.M.R."/>
            <person name="Bonatelli M.L."/>
            <person name="Correr F.H."/>
            <person name="Franceschini L.M."/>
            <person name="Leite T.F."/>
            <person name="Margarido G.R.A."/>
            <person name="Almeida C.A."/>
            <person name="Ferrarezi J.A."/>
            <person name="Labate C.A."/>
        </authorList>
    </citation>
    <scope>NUCLEOTIDE SEQUENCE</scope>
    <source>
        <strain evidence="2">MF-1</strain>
    </source>
</reference>
<keyword evidence="3" id="KW-1185">Reference proteome</keyword>
<dbReference type="EMBL" id="AVOT02029751">
    <property type="protein sequence ID" value="MBW0522705.1"/>
    <property type="molecule type" value="Genomic_DNA"/>
</dbReference>